<comment type="caution">
    <text evidence="2">The sequence shown here is derived from an EMBL/GenBank/DDBJ whole genome shotgun (WGS) entry which is preliminary data.</text>
</comment>
<dbReference type="GO" id="GO:0004519">
    <property type="term" value="F:endonuclease activity"/>
    <property type="evidence" value="ECO:0007669"/>
    <property type="project" value="UniProtKB-KW"/>
</dbReference>
<protein>
    <submittedName>
        <fullName evidence="2">Endonuclease domain-containing protein</fullName>
    </submittedName>
</protein>
<dbReference type="Gene3D" id="3.40.960.10">
    <property type="entry name" value="VSR Endonuclease"/>
    <property type="match status" value="1"/>
</dbReference>
<name>A0ABW6IK31_9CYAN</name>
<dbReference type="InterPro" id="IPR011335">
    <property type="entry name" value="Restrct_endonuc-II-like"/>
</dbReference>
<proteinExistence type="predicted"/>
<dbReference type="InterPro" id="IPR047216">
    <property type="entry name" value="Endonuclease_DUF559_bact"/>
</dbReference>
<evidence type="ECO:0000313" key="2">
    <source>
        <dbReference type="EMBL" id="MFE4108588.1"/>
    </source>
</evidence>
<keyword evidence="2" id="KW-0378">Hydrolase</keyword>
<keyword evidence="2" id="KW-0540">Nuclease</keyword>
<reference evidence="2 3" key="1">
    <citation type="submission" date="2024-10" db="EMBL/GenBank/DDBJ databases">
        <authorList>
            <person name="Ratan Roy A."/>
            <person name="Morales Sandoval P.H."/>
            <person name="De Los Santos Villalobos S."/>
            <person name="Chakraborty S."/>
            <person name="Mukherjee J."/>
        </authorList>
    </citation>
    <scope>NUCLEOTIDE SEQUENCE [LARGE SCALE GENOMIC DNA]</scope>
    <source>
        <strain evidence="2 3">S1</strain>
    </source>
</reference>
<dbReference type="Proteomes" id="UP001600165">
    <property type="component" value="Unassembled WGS sequence"/>
</dbReference>
<dbReference type="CDD" id="cd01038">
    <property type="entry name" value="Endonuclease_DUF559"/>
    <property type="match status" value="1"/>
</dbReference>
<accession>A0ABW6IK31</accession>
<feature type="domain" description="DUF559" evidence="1">
    <location>
        <begin position="22"/>
        <end position="123"/>
    </location>
</feature>
<sequence length="130" mass="15432">MGAHQTPEKWHVPAAMRHKMVGVARNLRRTQTPTEKTLWHCLRRKQRGYKVRRQQPIGSFVVDFYVPQSRLVIEIDGPVHALQRDRDRERQALLEELDLVFLRFSTSEVEERLSETLLKIDQYVRDLSKL</sequence>
<organism evidence="2 3">
    <name type="scientific">Almyronema epifaneia S1</name>
    <dbReference type="NCBI Taxonomy" id="2991925"/>
    <lineage>
        <taxon>Bacteria</taxon>
        <taxon>Bacillati</taxon>
        <taxon>Cyanobacteriota</taxon>
        <taxon>Cyanophyceae</taxon>
        <taxon>Nodosilineales</taxon>
        <taxon>Nodosilineaceae</taxon>
        <taxon>Almyronema</taxon>
        <taxon>Almyronema epifaneia</taxon>
    </lineage>
</organism>
<keyword evidence="2" id="KW-0255">Endonuclease</keyword>
<dbReference type="RefSeq" id="WP_377968211.1">
    <property type="nucleotide sequence ID" value="NZ_JBHZOL010000116.1"/>
</dbReference>
<dbReference type="PANTHER" id="PTHR38590">
    <property type="entry name" value="BLL0828 PROTEIN"/>
    <property type="match status" value="1"/>
</dbReference>
<dbReference type="InterPro" id="IPR007569">
    <property type="entry name" value="DUF559"/>
</dbReference>
<gene>
    <name evidence="2" type="ORF">ACFVKH_20115</name>
</gene>
<dbReference type="EMBL" id="JBHZOL010000116">
    <property type="protein sequence ID" value="MFE4108588.1"/>
    <property type="molecule type" value="Genomic_DNA"/>
</dbReference>
<dbReference type="SUPFAM" id="SSF52980">
    <property type="entry name" value="Restriction endonuclease-like"/>
    <property type="match status" value="1"/>
</dbReference>
<dbReference type="PANTHER" id="PTHR38590:SF1">
    <property type="entry name" value="BLL0828 PROTEIN"/>
    <property type="match status" value="1"/>
</dbReference>
<keyword evidence="3" id="KW-1185">Reference proteome</keyword>
<evidence type="ECO:0000313" key="3">
    <source>
        <dbReference type="Proteomes" id="UP001600165"/>
    </source>
</evidence>
<dbReference type="Pfam" id="PF04480">
    <property type="entry name" value="DUF559"/>
    <property type="match status" value="1"/>
</dbReference>
<evidence type="ECO:0000259" key="1">
    <source>
        <dbReference type="Pfam" id="PF04480"/>
    </source>
</evidence>